<reference evidence="2 3" key="1">
    <citation type="submission" date="2022-04" db="EMBL/GenBank/DDBJ databases">
        <authorList>
            <person name="Grouzdev D.S."/>
            <person name="Pantiukh K.S."/>
            <person name="Krutkina M.S."/>
        </authorList>
    </citation>
    <scope>NUCLEOTIDE SEQUENCE [LARGE SCALE GENOMIC DNA]</scope>
    <source>
        <strain evidence="2 3">6x-1</strain>
    </source>
</reference>
<organism evidence="2 3">
    <name type="scientific">Ancylobacter crimeensis</name>
    <dbReference type="NCBI Taxonomy" id="2579147"/>
    <lineage>
        <taxon>Bacteria</taxon>
        <taxon>Pseudomonadati</taxon>
        <taxon>Pseudomonadota</taxon>
        <taxon>Alphaproteobacteria</taxon>
        <taxon>Hyphomicrobiales</taxon>
        <taxon>Xanthobacteraceae</taxon>
        <taxon>Ancylobacter</taxon>
    </lineage>
</organism>
<dbReference type="InterPro" id="IPR009562">
    <property type="entry name" value="DUF1178"/>
</dbReference>
<evidence type="ECO:0000256" key="1">
    <source>
        <dbReference type="SAM" id="MobiDB-lite"/>
    </source>
</evidence>
<feature type="region of interest" description="Disordered" evidence="1">
    <location>
        <begin position="54"/>
        <end position="74"/>
    </location>
</feature>
<protein>
    <submittedName>
        <fullName evidence="2">DUF1178 family protein</fullName>
    </submittedName>
</protein>
<keyword evidence="3" id="KW-1185">Reference proteome</keyword>
<comment type="caution">
    <text evidence="2">The sequence shown here is derived from an EMBL/GenBank/DDBJ whole genome shotgun (WGS) entry which is preliminary data.</text>
</comment>
<name>A0ABT0DES6_9HYPH</name>
<dbReference type="Pfam" id="PF06676">
    <property type="entry name" value="DUF1178"/>
    <property type="match status" value="1"/>
</dbReference>
<dbReference type="Proteomes" id="UP001203284">
    <property type="component" value="Unassembled WGS sequence"/>
</dbReference>
<accession>A0ABT0DES6</accession>
<proteinExistence type="predicted"/>
<evidence type="ECO:0000313" key="3">
    <source>
        <dbReference type="Proteomes" id="UP001203284"/>
    </source>
</evidence>
<dbReference type="RefSeq" id="WP_247030351.1">
    <property type="nucleotide sequence ID" value="NZ_JALKCH010000011.1"/>
</dbReference>
<sequence length="161" mass="17661">MILYRLVCEGEHEFESWFRDSAAYEDQRVRGLVTCPACGADKVEKAIMAPRLARSRGAEPTPPEDAAPAAAPAVPAGEGAPAVLLSEREQALRGLLRAMREHVVKNADYVGGDFASLTRQMHEGDVEKRSIYGEASPDEVRALIEDEIEVHPLPNLPDERN</sequence>
<dbReference type="EMBL" id="JALKCH010000011">
    <property type="protein sequence ID" value="MCK0198455.1"/>
    <property type="molecule type" value="Genomic_DNA"/>
</dbReference>
<gene>
    <name evidence="2" type="ORF">MWN34_16195</name>
</gene>
<dbReference type="PIRSF" id="PIRSF032131">
    <property type="entry name" value="UCP032131"/>
    <property type="match status" value="1"/>
</dbReference>
<evidence type="ECO:0000313" key="2">
    <source>
        <dbReference type="EMBL" id="MCK0198455.1"/>
    </source>
</evidence>